<dbReference type="InterPro" id="IPR036812">
    <property type="entry name" value="NAD(P)_OxRdtase_dom_sf"/>
</dbReference>
<evidence type="ECO:0000256" key="1">
    <source>
        <dbReference type="ARBA" id="ARBA00007905"/>
    </source>
</evidence>
<feature type="site" description="Lowers pKa of active site Tyr" evidence="6">
    <location>
        <position position="119"/>
    </location>
</feature>
<evidence type="ECO:0000313" key="9">
    <source>
        <dbReference type="Proteomes" id="UP001176961"/>
    </source>
</evidence>
<accession>A0AA36H5F9</accession>
<dbReference type="PROSITE" id="PS00798">
    <property type="entry name" value="ALDOKETO_REDUCTASE_1"/>
    <property type="match status" value="1"/>
</dbReference>
<evidence type="ECO:0000259" key="7">
    <source>
        <dbReference type="Pfam" id="PF00248"/>
    </source>
</evidence>
<dbReference type="Proteomes" id="UP001176961">
    <property type="component" value="Unassembled WGS sequence"/>
</dbReference>
<feature type="active site" description="Proton donor" evidence="4">
    <location>
        <position position="90"/>
    </location>
</feature>
<evidence type="ECO:0000313" key="8">
    <source>
        <dbReference type="EMBL" id="CAJ0604034.1"/>
    </source>
</evidence>
<comment type="caution">
    <text evidence="8">The sequence shown here is derived from an EMBL/GenBank/DDBJ whole genome shotgun (WGS) entry which is preliminary data.</text>
</comment>
<keyword evidence="9" id="KW-1185">Reference proteome</keyword>
<feature type="binding site" evidence="5">
    <location>
        <position position="153"/>
    </location>
    <ligand>
        <name>substrate</name>
    </ligand>
</feature>
<dbReference type="AlphaFoldDB" id="A0AA36H5F9"/>
<organism evidence="8 9">
    <name type="scientific">Cylicocyclus nassatus</name>
    <name type="common">Nematode worm</name>
    <dbReference type="NCBI Taxonomy" id="53992"/>
    <lineage>
        <taxon>Eukaryota</taxon>
        <taxon>Metazoa</taxon>
        <taxon>Ecdysozoa</taxon>
        <taxon>Nematoda</taxon>
        <taxon>Chromadorea</taxon>
        <taxon>Rhabditida</taxon>
        <taxon>Rhabditina</taxon>
        <taxon>Rhabditomorpha</taxon>
        <taxon>Strongyloidea</taxon>
        <taxon>Strongylidae</taxon>
        <taxon>Cylicocyclus</taxon>
    </lineage>
</organism>
<dbReference type="PANTHER" id="PTHR43827">
    <property type="entry name" value="2,5-DIKETO-D-GLUCONIC ACID REDUCTASE"/>
    <property type="match status" value="1"/>
</dbReference>
<evidence type="ECO:0000256" key="5">
    <source>
        <dbReference type="PIRSR" id="PIRSR000097-2"/>
    </source>
</evidence>
<dbReference type="GO" id="GO:0016616">
    <property type="term" value="F:oxidoreductase activity, acting on the CH-OH group of donors, NAD or NADP as acceptor"/>
    <property type="evidence" value="ECO:0007669"/>
    <property type="project" value="UniProtKB-ARBA"/>
</dbReference>
<dbReference type="Pfam" id="PF00248">
    <property type="entry name" value="Aldo_ket_red"/>
    <property type="match status" value="1"/>
</dbReference>
<dbReference type="InterPro" id="IPR018170">
    <property type="entry name" value="Aldo/ket_reductase_CS"/>
</dbReference>
<dbReference type="InterPro" id="IPR023210">
    <property type="entry name" value="NADP_OxRdtase_dom"/>
</dbReference>
<dbReference type="PRINTS" id="PR00069">
    <property type="entry name" value="ALDKETRDTASE"/>
</dbReference>
<evidence type="ECO:0000256" key="6">
    <source>
        <dbReference type="PIRSR" id="PIRSR000097-3"/>
    </source>
</evidence>
<dbReference type="CDD" id="cd19071">
    <property type="entry name" value="AKR_AKR1-5-like"/>
    <property type="match status" value="1"/>
</dbReference>
<comment type="similarity">
    <text evidence="1">Belongs to the aldo/keto reductase family.</text>
</comment>
<evidence type="ECO:0000256" key="2">
    <source>
        <dbReference type="ARBA" id="ARBA00022857"/>
    </source>
</evidence>
<dbReference type="InterPro" id="IPR020471">
    <property type="entry name" value="AKR"/>
</dbReference>
<dbReference type="Gene3D" id="3.20.20.100">
    <property type="entry name" value="NADP-dependent oxidoreductase domain"/>
    <property type="match status" value="1"/>
</dbReference>
<dbReference type="PIRSF" id="PIRSF000097">
    <property type="entry name" value="AKR"/>
    <property type="match status" value="1"/>
</dbReference>
<evidence type="ECO:0000256" key="4">
    <source>
        <dbReference type="PIRSR" id="PIRSR000097-1"/>
    </source>
</evidence>
<dbReference type="PANTHER" id="PTHR43827:SF3">
    <property type="entry name" value="NADP-DEPENDENT OXIDOREDUCTASE DOMAIN-CONTAINING PROTEIN"/>
    <property type="match status" value="1"/>
</dbReference>
<protein>
    <recommendedName>
        <fullName evidence="7">NADP-dependent oxidoreductase domain-containing protein</fullName>
    </recommendedName>
</protein>
<feature type="domain" description="NADP-dependent oxidoreductase" evidence="7">
    <location>
        <begin position="56"/>
        <end position="311"/>
    </location>
</feature>
<proteinExistence type="inferred from homology"/>
<dbReference type="EMBL" id="CATQJL010000305">
    <property type="protein sequence ID" value="CAJ0604034.1"/>
    <property type="molecule type" value="Genomic_DNA"/>
</dbReference>
<name>A0AA36H5F9_CYLNA</name>
<dbReference type="SUPFAM" id="SSF51430">
    <property type="entry name" value="NAD(P)-linked oxidoreductase"/>
    <property type="match status" value="1"/>
</dbReference>
<keyword evidence="3" id="KW-0560">Oxidoreductase</keyword>
<gene>
    <name evidence="8" type="ORF">CYNAS_LOCUS16017</name>
</gene>
<evidence type="ECO:0000256" key="3">
    <source>
        <dbReference type="ARBA" id="ARBA00023002"/>
    </source>
</evidence>
<reference evidence="8" key="1">
    <citation type="submission" date="2023-07" db="EMBL/GenBank/DDBJ databases">
        <authorList>
            <consortium name="CYATHOMIX"/>
        </authorList>
    </citation>
    <scope>NUCLEOTIDE SEQUENCE</scope>
    <source>
        <strain evidence="8">N/A</strain>
    </source>
</reference>
<dbReference type="FunFam" id="3.20.20.100:FF:000002">
    <property type="entry name" value="2,5-diketo-D-gluconic acid reductase A"/>
    <property type="match status" value="1"/>
</dbReference>
<keyword evidence="2" id="KW-0521">NADP</keyword>
<sequence>MTCRSTRLFDFQNFTTPTLRNQLYFRGAKAHLKMTISVDIIGGTKNLNDGNRIPMIGLGTARNVNQESIDISVKVALEAGYRLFDTAEQYANETELGNALEKNLPKTGLRREQIFITTKVQTKDKDASNWAEQSVKESLRKLKTNYLDMVLVHYPRDRYTGKDEAFELNKKGRKEVWQKLEELKGVSNYEVYHLVELLQYAKHRPVMDQYEFHPYFTRPTLTKFCERNGIFVQAFSSLMFGNKEIQQEETIKHLCKKYAVSPQIILYAFGVNSGVGIIPKSATPTRIFENLHKVAAITFSESEVKTLNNLDRNAAFCPGCFPWRCL</sequence>